<reference evidence="1 2" key="1">
    <citation type="submission" date="2018-11" db="EMBL/GenBank/DDBJ databases">
        <authorList>
            <consortium name="Pathogen Informatics"/>
        </authorList>
    </citation>
    <scope>NUCLEOTIDE SEQUENCE [LARGE SCALE GENOMIC DNA]</scope>
    <source>
        <strain evidence="1 2">NCTC10327</strain>
    </source>
</reference>
<dbReference type="Proteomes" id="UP000269974">
    <property type="component" value="Unassembled WGS sequence"/>
</dbReference>
<dbReference type="AlphaFoldDB" id="A0A7Z8Y771"/>
<comment type="caution">
    <text evidence="1">The sequence shown here is derived from an EMBL/GenBank/DDBJ whole genome shotgun (WGS) entry which is preliminary data.</text>
</comment>
<sequence length="125" mass="13732">MLGPVSSRADWDSSVGRGIDVTGVNKYGPLRLGPHYVETAQINGEVIEAYPIWCIQALYADPGPNQMTDIATLTDSRKLGPAELALETPQAAWLLQKYERNKDDNVNLAALPYLTLFSTRPTVKT</sequence>
<proteinExistence type="predicted"/>
<accession>A0A7Z8Y771</accession>
<evidence type="ECO:0000313" key="2">
    <source>
        <dbReference type="Proteomes" id="UP000269974"/>
    </source>
</evidence>
<protein>
    <submittedName>
        <fullName evidence="1">Uncharacterized protein</fullName>
    </submittedName>
</protein>
<gene>
    <name evidence="1" type="ORF">NCTC10327_00020</name>
</gene>
<organism evidence="1 2">
    <name type="scientific">Actinobaculum suis</name>
    <dbReference type="NCBI Taxonomy" id="1657"/>
    <lineage>
        <taxon>Bacteria</taxon>
        <taxon>Bacillati</taxon>
        <taxon>Actinomycetota</taxon>
        <taxon>Actinomycetes</taxon>
        <taxon>Actinomycetales</taxon>
        <taxon>Actinomycetaceae</taxon>
        <taxon>Actinobaculum</taxon>
    </lineage>
</organism>
<evidence type="ECO:0000313" key="1">
    <source>
        <dbReference type="EMBL" id="VDG75290.1"/>
    </source>
</evidence>
<name>A0A7Z8Y771_9ACTO</name>
<dbReference type="EMBL" id="UYIO01000001">
    <property type="protein sequence ID" value="VDG75290.1"/>
    <property type="molecule type" value="Genomic_DNA"/>
</dbReference>